<dbReference type="EMBL" id="CP001804">
    <property type="protein sequence ID" value="ACY19029.1"/>
    <property type="molecule type" value="Genomic_DNA"/>
</dbReference>
<proteinExistence type="predicted"/>
<protein>
    <submittedName>
        <fullName evidence="2">Uncharacterized protein</fullName>
    </submittedName>
</protein>
<feature type="compositionally biased region" description="Basic and acidic residues" evidence="1">
    <location>
        <begin position="161"/>
        <end position="171"/>
    </location>
</feature>
<sequence>MFGHRLGTAHGHRRVEQRAQRGRVGGRAGGRGLGRALELRQLPQPAEQALGTAPRQQQPAAALDPQRVGREQRQLLGAFARRHARQLVFATAGARAAVIAQRTQQAGRTGGRTHRGAELHQALVEIAGRLRRHQLAGQTPQRAHRRRGFDVALDGVQPRQHARDVAIDQGRRQRKRDRRDRAGRVGTDPGQRAQLLHRRRHPAAKALHHLLGAAVQIARPRVVAEPRPLRQDVVERRLGQRRDGGKARQPAFEIRDHGRHPGLLQHDLGDPDRVGIAAAAPRQVALGAAEISDHAFGERGRRRGRGGRRRIGARRTRATHARTLPLPAAARDPPRRAFRASSDARTNPGSIAETPIKSDLTGIHVSR</sequence>
<evidence type="ECO:0000256" key="1">
    <source>
        <dbReference type="SAM" id="MobiDB-lite"/>
    </source>
</evidence>
<dbReference type="eggNOG" id="ENOG502ZG5Y">
    <property type="taxonomic scope" value="Bacteria"/>
</dbReference>
<feature type="region of interest" description="Disordered" evidence="1">
    <location>
        <begin position="47"/>
        <end position="67"/>
    </location>
</feature>
<dbReference type="Proteomes" id="UP000001880">
    <property type="component" value="Chromosome"/>
</dbReference>
<organism evidence="2 3">
    <name type="scientific">Haliangium ochraceum (strain DSM 14365 / JCM 11303 / SMP-2)</name>
    <dbReference type="NCBI Taxonomy" id="502025"/>
    <lineage>
        <taxon>Bacteria</taxon>
        <taxon>Pseudomonadati</taxon>
        <taxon>Myxococcota</taxon>
        <taxon>Polyangia</taxon>
        <taxon>Haliangiales</taxon>
        <taxon>Kofleriaceae</taxon>
        <taxon>Haliangium</taxon>
    </lineage>
</organism>
<evidence type="ECO:0000313" key="3">
    <source>
        <dbReference type="Proteomes" id="UP000001880"/>
    </source>
</evidence>
<dbReference type="HOGENOM" id="CLU_753920_0_0_7"/>
<reference evidence="2 3" key="1">
    <citation type="journal article" date="2010" name="Stand. Genomic Sci.">
        <title>Complete genome sequence of Haliangium ochraceum type strain (SMP-2).</title>
        <authorList>
            <consortium name="US DOE Joint Genome Institute (JGI-PGF)"/>
            <person name="Ivanova N."/>
            <person name="Daum C."/>
            <person name="Lang E."/>
            <person name="Abt B."/>
            <person name="Kopitz M."/>
            <person name="Saunders E."/>
            <person name="Lapidus A."/>
            <person name="Lucas S."/>
            <person name="Glavina Del Rio T."/>
            <person name="Nolan M."/>
            <person name="Tice H."/>
            <person name="Copeland A."/>
            <person name="Cheng J.F."/>
            <person name="Chen F."/>
            <person name="Bruce D."/>
            <person name="Goodwin L."/>
            <person name="Pitluck S."/>
            <person name="Mavromatis K."/>
            <person name="Pati A."/>
            <person name="Mikhailova N."/>
            <person name="Chen A."/>
            <person name="Palaniappan K."/>
            <person name="Land M."/>
            <person name="Hauser L."/>
            <person name="Chang Y.J."/>
            <person name="Jeffries C.D."/>
            <person name="Detter J.C."/>
            <person name="Brettin T."/>
            <person name="Rohde M."/>
            <person name="Goker M."/>
            <person name="Bristow J."/>
            <person name="Markowitz V."/>
            <person name="Eisen J.A."/>
            <person name="Hugenholtz P."/>
            <person name="Kyrpides N.C."/>
            <person name="Klenk H.P."/>
        </authorList>
    </citation>
    <scope>NUCLEOTIDE SEQUENCE [LARGE SCALE GENOMIC DNA]</scope>
    <source>
        <strain evidence="3">DSM 14365 / CIP 107738 / JCM 11303 / AJ 13395 / SMP-2</strain>
    </source>
</reference>
<accession>D0LRN7</accession>
<feature type="compositionally biased region" description="Low complexity" evidence="1">
    <location>
        <begin position="321"/>
        <end position="331"/>
    </location>
</feature>
<feature type="region of interest" description="Disordered" evidence="1">
    <location>
        <begin position="236"/>
        <end position="270"/>
    </location>
</feature>
<keyword evidence="3" id="KW-1185">Reference proteome</keyword>
<evidence type="ECO:0000313" key="2">
    <source>
        <dbReference type="EMBL" id="ACY19029.1"/>
    </source>
</evidence>
<feature type="compositionally biased region" description="Basic and acidic residues" evidence="1">
    <location>
        <begin position="236"/>
        <end position="246"/>
    </location>
</feature>
<dbReference type="STRING" id="502025.Hoch_6561"/>
<feature type="region of interest" description="Disordered" evidence="1">
    <location>
        <begin position="1"/>
        <end position="31"/>
    </location>
</feature>
<gene>
    <name evidence="2" type="ordered locus">Hoch_6561</name>
</gene>
<feature type="region of interest" description="Disordered" evidence="1">
    <location>
        <begin position="154"/>
        <end position="191"/>
    </location>
</feature>
<dbReference type="KEGG" id="hoh:Hoch_6561"/>
<feature type="region of interest" description="Disordered" evidence="1">
    <location>
        <begin position="296"/>
        <end position="367"/>
    </location>
</feature>
<feature type="compositionally biased region" description="Basic residues" evidence="1">
    <location>
        <begin position="300"/>
        <end position="320"/>
    </location>
</feature>
<name>D0LRN7_HALO1</name>
<dbReference type="AlphaFoldDB" id="D0LRN7"/>